<sequence length="113" mass="12319">MRDNSGDPVLNVRMSTAAPAELSVTHDKDRQRFTATLDGEGEVGHLDYDADAITMTILSTVVSPAFAGRGFAARLARAALDYAIEQGQQVVPRCSYIDTFVDRNPQYAELIVD</sequence>
<evidence type="ECO:0000313" key="2">
    <source>
        <dbReference type="EMBL" id="TQL57512.1"/>
    </source>
</evidence>
<organism evidence="2 3">
    <name type="scientific">Rarobacter faecitabidus</name>
    <dbReference type="NCBI Taxonomy" id="13243"/>
    <lineage>
        <taxon>Bacteria</taxon>
        <taxon>Bacillati</taxon>
        <taxon>Actinomycetota</taxon>
        <taxon>Actinomycetes</taxon>
        <taxon>Micrococcales</taxon>
        <taxon>Rarobacteraceae</taxon>
        <taxon>Rarobacter</taxon>
    </lineage>
</organism>
<dbReference type="Proteomes" id="UP000315389">
    <property type="component" value="Unassembled WGS sequence"/>
</dbReference>
<name>A0A542ZB21_RARFA</name>
<feature type="domain" description="N-acetyltransferase" evidence="1">
    <location>
        <begin position="25"/>
        <end position="112"/>
    </location>
</feature>
<dbReference type="InterPro" id="IPR016181">
    <property type="entry name" value="Acyl_CoA_acyltransferase"/>
</dbReference>
<dbReference type="SUPFAM" id="SSF55729">
    <property type="entry name" value="Acyl-CoA N-acyltransferases (Nat)"/>
    <property type="match status" value="1"/>
</dbReference>
<dbReference type="PANTHER" id="PTHR31435:SF9">
    <property type="entry name" value="PROTEIN NATD1"/>
    <property type="match status" value="1"/>
</dbReference>
<proteinExistence type="predicted"/>
<dbReference type="Gene3D" id="3.40.630.30">
    <property type="match status" value="1"/>
</dbReference>
<dbReference type="EMBL" id="VFOS01000004">
    <property type="protein sequence ID" value="TQL57512.1"/>
    <property type="molecule type" value="Genomic_DNA"/>
</dbReference>
<dbReference type="AlphaFoldDB" id="A0A542ZB21"/>
<gene>
    <name evidence="2" type="ORF">FB461_2253</name>
</gene>
<accession>A0A542ZB21</accession>
<evidence type="ECO:0000259" key="1">
    <source>
        <dbReference type="PROSITE" id="PS51729"/>
    </source>
</evidence>
<dbReference type="InterPro" id="IPR031165">
    <property type="entry name" value="GNAT_YJDJ"/>
</dbReference>
<dbReference type="OrthoDB" id="5405911at2"/>
<dbReference type="InterPro" id="IPR045057">
    <property type="entry name" value="Gcn5-rel_NAT"/>
</dbReference>
<protein>
    <recommendedName>
        <fullName evidence="1">N-acetyltransferase domain-containing protein</fullName>
    </recommendedName>
</protein>
<comment type="caution">
    <text evidence="2">The sequence shown here is derived from an EMBL/GenBank/DDBJ whole genome shotgun (WGS) entry which is preliminary data.</text>
</comment>
<dbReference type="PROSITE" id="PS51729">
    <property type="entry name" value="GNAT_YJDJ"/>
    <property type="match status" value="1"/>
</dbReference>
<evidence type="ECO:0000313" key="3">
    <source>
        <dbReference type="Proteomes" id="UP000315389"/>
    </source>
</evidence>
<reference evidence="2 3" key="1">
    <citation type="submission" date="2019-06" db="EMBL/GenBank/DDBJ databases">
        <title>Sequencing the genomes of 1000 actinobacteria strains.</title>
        <authorList>
            <person name="Klenk H.-P."/>
        </authorList>
    </citation>
    <scope>NUCLEOTIDE SEQUENCE [LARGE SCALE GENOMIC DNA]</scope>
    <source>
        <strain evidence="2 3">DSM 4813</strain>
    </source>
</reference>
<dbReference type="Pfam" id="PF14542">
    <property type="entry name" value="Acetyltransf_CG"/>
    <property type="match status" value="1"/>
</dbReference>
<keyword evidence="3" id="KW-1185">Reference proteome</keyword>
<dbReference type="PANTHER" id="PTHR31435">
    <property type="entry name" value="PROTEIN NATD1"/>
    <property type="match status" value="1"/>
</dbReference>